<dbReference type="AlphaFoldDB" id="A0A9P1GJJ5"/>
<keyword evidence="3" id="KW-1185">Reference proteome</keyword>
<evidence type="ECO:0000313" key="3">
    <source>
        <dbReference type="Proteomes" id="UP001152797"/>
    </source>
</evidence>
<organism evidence="1">
    <name type="scientific">Cladocopium goreaui</name>
    <dbReference type="NCBI Taxonomy" id="2562237"/>
    <lineage>
        <taxon>Eukaryota</taxon>
        <taxon>Sar</taxon>
        <taxon>Alveolata</taxon>
        <taxon>Dinophyceae</taxon>
        <taxon>Suessiales</taxon>
        <taxon>Symbiodiniaceae</taxon>
        <taxon>Cladocopium</taxon>
    </lineage>
</organism>
<accession>A0A9P1GJJ5</accession>
<reference evidence="1" key="1">
    <citation type="submission" date="2022-10" db="EMBL/GenBank/DDBJ databases">
        <authorList>
            <person name="Chen Y."/>
            <person name="Dougan E. K."/>
            <person name="Chan C."/>
            <person name="Rhodes N."/>
            <person name="Thang M."/>
        </authorList>
    </citation>
    <scope>NUCLEOTIDE SEQUENCE</scope>
</reference>
<evidence type="ECO:0000313" key="2">
    <source>
        <dbReference type="EMBL" id="CAL1166034.1"/>
    </source>
</evidence>
<name>A0A9P1GJJ5_9DINO</name>
<proteinExistence type="predicted"/>
<sequence>MDVAEQLQLLDRRVAYLEELTAHKEAQLVASEHSWECMTSSNVLKFLKALQGEVSTLRRALPMSDEVHALREVVNSMQGSVDLMKNKTQAMERNLRDVNGHIDSSHSSLMDKQTRMESAMGHSIGTELPAIRSDLKGLERDLRLKQDSWLKEAGMKLQAMQSMPGMLSKLESDFQQRAKTIESSIEAKFSKMEGRWGEKCSCFVVEITRLVESKLETKLDVALWEDLKIDMEASISTLREVLRTQRMALEGDLQSLRTTVDFRGDEIRALNRELRKLLVRGVEASVEANPSGSEGNYTVVIQ</sequence>
<reference evidence="2" key="2">
    <citation type="submission" date="2024-04" db="EMBL/GenBank/DDBJ databases">
        <authorList>
            <person name="Chen Y."/>
            <person name="Shah S."/>
            <person name="Dougan E. K."/>
            <person name="Thang M."/>
            <person name="Chan C."/>
        </authorList>
    </citation>
    <scope>NUCLEOTIDE SEQUENCE [LARGE SCALE GENOMIC DNA]</scope>
</reference>
<dbReference type="EMBL" id="CAMXCT030005556">
    <property type="protein sequence ID" value="CAL4799971.1"/>
    <property type="molecule type" value="Genomic_DNA"/>
</dbReference>
<dbReference type="OrthoDB" id="425511at2759"/>
<gene>
    <name evidence="1" type="ORF">C1SCF055_LOCUS37701</name>
</gene>
<protein>
    <submittedName>
        <fullName evidence="1">Uncharacterized protein</fullName>
    </submittedName>
</protein>
<evidence type="ECO:0000313" key="1">
    <source>
        <dbReference type="EMBL" id="CAI4012659.1"/>
    </source>
</evidence>
<dbReference type="Proteomes" id="UP001152797">
    <property type="component" value="Unassembled WGS sequence"/>
</dbReference>
<comment type="caution">
    <text evidence="1">The sequence shown here is derived from an EMBL/GenBank/DDBJ whole genome shotgun (WGS) entry which is preliminary data.</text>
</comment>
<dbReference type="EMBL" id="CAMXCT020005556">
    <property type="protein sequence ID" value="CAL1166034.1"/>
    <property type="molecule type" value="Genomic_DNA"/>
</dbReference>
<dbReference type="EMBL" id="CAMXCT010005556">
    <property type="protein sequence ID" value="CAI4012659.1"/>
    <property type="molecule type" value="Genomic_DNA"/>
</dbReference>